<accession>A0A645ALN4</accession>
<dbReference type="EMBL" id="VSSQ01014239">
    <property type="protein sequence ID" value="MPM53231.1"/>
    <property type="molecule type" value="Genomic_DNA"/>
</dbReference>
<sequence length="234" mass="27499">MVRDGKPKGFFYLDHRTVDGKYNIITDVYVTAGNVNDVDPYVDRIEAQIEKFNFNTKYIVADAGYSTNPICKKIANKSYKGIFAFRLGPHVKGKYTKYRFQYVKELDGYVCENKQFLSYKTTTRQGYREYVSNPKDCAKCNYRSKCLTSDKASYRTIRRHVWEDYKDEVFRFAKTDKGKSIYKRRKEKIERSFADSKELHGLRYCRMRGIEKVSEQCLLTAAVQNMKKIARVLS</sequence>
<dbReference type="InterPro" id="IPR025668">
    <property type="entry name" value="Tnp_DDE_dom"/>
</dbReference>
<protein>
    <submittedName>
        <fullName evidence="2">IS1182 family transposase ISCno1</fullName>
    </submittedName>
</protein>
<evidence type="ECO:0000313" key="2">
    <source>
        <dbReference type="EMBL" id="MPM53231.1"/>
    </source>
</evidence>
<organism evidence="2">
    <name type="scientific">bioreactor metagenome</name>
    <dbReference type="NCBI Taxonomy" id="1076179"/>
    <lineage>
        <taxon>unclassified sequences</taxon>
        <taxon>metagenomes</taxon>
        <taxon>ecological metagenomes</taxon>
    </lineage>
</organism>
<dbReference type="Pfam" id="PF13751">
    <property type="entry name" value="DDE_Tnp_1_6"/>
    <property type="match status" value="1"/>
</dbReference>
<name>A0A645ALN4_9ZZZZ</name>
<gene>
    <name evidence="2" type="ORF">SDC9_99996</name>
</gene>
<evidence type="ECO:0000259" key="1">
    <source>
        <dbReference type="Pfam" id="PF13751"/>
    </source>
</evidence>
<proteinExistence type="predicted"/>
<comment type="caution">
    <text evidence="2">The sequence shown here is derived from an EMBL/GenBank/DDBJ whole genome shotgun (WGS) entry which is preliminary data.</text>
</comment>
<feature type="domain" description="Transposase DDE" evidence="1">
    <location>
        <begin position="110"/>
        <end position="229"/>
    </location>
</feature>
<dbReference type="PANTHER" id="PTHR33408:SF2">
    <property type="entry name" value="TRANSPOSASE DDE DOMAIN-CONTAINING PROTEIN"/>
    <property type="match status" value="1"/>
</dbReference>
<dbReference type="PANTHER" id="PTHR33408">
    <property type="entry name" value="TRANSPOSASE"/>
    <property type="match status" value="1"/>
</dbReference>
<dbReference type="AlphaFoldDB" id="A0A645ALN4"/>
<reference evidence="2" key="1">
    <citation type="submission" date="2019-08" db="EMBL/GenBank/DDBJ databases">
        <authorList>
            <person name="Kucharzyk K."/>
            <person name="Murdoch R.W."/>
            <person name="Higgins S."/>
            <person name="Loffler F."/>
        </authorList>
    </citation>
    <scope>NUCLEOTIDE SEQUENCE</scope>
</reference>